<evidence type="ECO:0000313" key="8">
    <source>
        <dbReference type="EMBL" id="BBO21636.1"/>
    </source>
</evidence>
<dbReference type="Gene3D" id="2.40.50.100">
    <property type="match status" value="1"/>
</dbReference>
<keyword evidence="2" id="KW-0175">Coiled coil</keyword>
<dbReference type="PANTHER" id="PTHR30469">
    <property type="entry name" value="MULTIDRUG RESISTANCE PROTEIN MDTA"/>
    <property type="match status" value="1"/>
</dbReference>
<dbReference type="AlphaFoldDB" id="A0A809RZM7"/>
<organism evidence="8 9">
    <name type="scientific">Candidatus Desulfobacillus denitrificans</name>
    <dbReference type="NCBI Taxonomy" id="2608985"/>
    <lineage>
        <taxon>Bacteria</taxon>
        <taxon>Pseudomonadati</taxon>
        <taxon>Pseudomonadota</taxon>
        <taxon>Betaproteobacteria</taxon>
        <taxon>Candidatus Desulfobacillus</taxon>
    </lineage>
</organism>
<name>A0A809RZM7_9PROT</name>
<dbReference type="Pfam" id="PF25954">
    <property type="entry name" value="Beta-barrel_RND_2"/>
    <property type="match status" value="1"/>
</dbReference>
<feature type="domain" description="CusB-like beta-barrel" evidence="7">
    <location>
        <begin position="217"/>
        <end position="287"/>
    </location>
</feature>
<reference evidence="8" key="1">
    <citation type="journal article" name="DNA Res.">
        <title>The physiological potential of anammox bacteria as revealed by their core genome structure.</title>
        <authorList>
            <person name="Okubo T."/>
            <person name="Toyoda A."/>
            <person name="Fukuhara K."/>
            <person name="Uchiyama I."/>
            <person name="Harigaya Y."/>
            <person name="Kuroiwa M."/>
            <person name="Suzuki T."/>
            <person name="Murakami Y."/>
            <person name="Suwa Y."/>
            <person name="Takami H."/>
        </authorList>
    </citation>
    <scope>NUCLEOTIDE SEQUENCE</scope>
    <source>
        <strain evidence="8">317325-3</strain>
    </source>
</reference>
<feature type="signal peptide" evidence="4">
    <location>
        <begin position="1"/>
        <end position="23"/>
    </location>
</feature>
<feature type="chain" id="PRO_5035236994" evidence="4">
    <location>
        <begin position="24"/>
        <end position="412"/>
    </location>
</feature>
<evidence type="ECO:0000256" key="2">
    <source>
        <dbReference type="SAM" id="Coils"/>
    </source>
</evidence>
<dbReference type="Pfam" id="PF25876">
    <property type="entry name" value="HH_MFP_RND"/>
    <property type="match status" value="1"/>
</dbReference>
<dbReference type="SUPFAM" id="SSF111369">
    <property type="entry name" value="HlyD-like secretion proteins"/>
    <property type="match status" value="1"/>
</dbReference>
<evidence type="ECO:0000259" key="6">
    <source>
        <dbReference type="Pfam" id="PF25917"/>
    </source>
</evidence>
<evidence type="ECO:0000259" key="7">
    <source>
        <dbReference type="Pfam" id="PF25954"/>
    </source>
</evidence>
<feature type="coiled-coil region" evidence="2">
    <location>
        <begin position="140"/>
        <end position="167"/>
    </location>
</feature>
<proteinExistence type="inferred from homology"/>
<dbReference type="InterPro" id="IPR006143">
    <property type="entry name" value="RND_pump_MFP"/>
</dbReference>
<feature type="domain" description="Multidrug resistance protein MdtA-like barrel-sandwich hybrid" evidence="6">
    <location>
        <begin position="63"/>
        <end position="200"/>
    </location>
</feature>
<evidence type="ECO:0000259" key="5">
    <source>
        <dbReference type="Pfam" id="PF25876"/>
    </source>
</evidence>
<feature type="compositionally biased region" description="Low complexity" evidence="3">
    <location>
        <begin position="317"/>
        <end position="330"/>
    </location>
</feature>
<dbReference type="GO" id="GO:1990281">
    <property type="term" value="C:efflux pump complex"/>
    <property type="evidence" value="ECO:0007669"/>
    <property type="project" value="TreeGrafter"/>
</dbReference>
<dbReference type="InterPro" id="IPR058792">
    <property type="entry name" value="Beta-barrel_RND_2"/>
</dbReference>
<dbReference type="Gene3D" id="2.40.30.170">
    <property type="match status" value="1"/>
</dbReference>
<feature type="compositionally biased region" description="Basic and acidic residues" evidence="3">
    <location>
        <begin position="305"/>
        <end position="316"/>
    </location>
</feature>
<dbReference type="Proteomes" id="UP000662914">
    <property type="component" value="Chromosome"/>
</dbReference>
<dbReference type="KEGG" id="ddz:DSYM_23350"/>
<feature type="domain" description="Multidrug resistance protein MdtA-like alpha-helical hairpin" evidence="5">
    <location>
        <begin position="103"/>
        <end position="171"/>
    </location>
</feature>
<accession>A0A809RZM7</accession>
<feature type="region of interest" description="Disordered" evidence="3">
    <location>
        <begin position="305"/>
        <end position="355"/>
    </location>
</feature>
<dbReference type="InterPro" id="IPR058624">
    <property type="entry name" value="MdtA-like_HH"/>
</dbReference>
<evidence type="ECO:0000256" key="4">
    <source>
        <dbReference type="SAM" id="SignalP"/>
    </source>
</evidence>
<dbReference type="NCBIfam" id="TIGR01730">
    <property type="entry name" value="RND_mfp"/>
    <property type="match status" value="1"/>
</dbReference>
<dbReference type="EMBL" id="AP021857">
    <property type="protein sequence ID" value="BBO21636.1"/>
    <property type="molecule type" value="Genomic_DNA"/>
</dbReference>
<dbReference type="InterPro" id="IPR058625">
    <property type="entry name" value="MdtA-like_BSH"/>
</dbReference>
<keyword evidence="4" id="KW-0732">Signal</keyword>
<dbReference type="GO" id="GO:0015562">
    <property type="term" value="F:efflux transmembrane transporter activity"/>
    <property type="evidence" value="ECO:0007669"/>
    <property type="project" value="TreeGrafter"/>
</dbReference>
<evidence type="ECO:0000256" key="1">
    <source>
        <dbReference type="ARBA" id="ARBA00009477"/>
    </source>
</evidence>
<sequence length="412" mass="44182">MIAVKKSAILAVAACLLAGFAYYFYQKQAAASPENRYKTQAIGKGDVTQTVSANGTLNPVTLVNVGTQVSGTVKKLYVDFNDQVRQGQILAELDDSLYSAQVRQSDASMANARAALALARATEARMQSLFRDEYVSRQELDQAVQARASAEAQLRLAKAQNDRDRANLGYSVIRSPVSGVVIARQIDVGQTVAASFQTPTLFQIAQDLTQMQIYTTFAEADIGAIRVDQPVRFNVDAFPNRSFQGKVKQLRLNPTTQQNVVTYNVVVAVDNPEQILLPGMTAYVSIAVAQKKDVLLMPNTALRYKPAEPEKGDKAGGKAAEAPAKSADGARPGGAPGGGAEKRRRDTGSGTVHVLEDGRLKPLKIGIGITDSRFTEVTGGELKEGDKVVTGENLPGPENTAASSGTFRMRLF</sequence>
<comment type="similarity">
    <text evidence="1">Belongs to the membrane fusion protein (MFP) (TC 8.A.1) family.</text>
</comment>
<dbReference type="PANTHER" id="PTHR30469:SF33">
    <property type="entry name" value="SLR1207 PROTEIN"/>
    <property type="match status" value="1"/>
</dbReference>
<evidence type="ECO:0000313" key="9">
    <source>
        <dbReference type="Proteomes" id="UP000662914"/>
    </source>
</evidence>
<dbReference type="Pfam" id="PF25917">
    <property type="entry name" value="BSH_RND"/>
    <property type="match status" value="1"/>
</dbReference>
<dbReference type="Gene3D" id="1.10.287.470">
    <property type="entry name" value="Helix hairpin bin"/>
    <property type="match status" value="1"/>
</dbReference>
<gene>
    <name evidence="8" type="ORF">DSYM_23350</name>
</gene>
<feature type="region of interest" description="Disordered" evidence="3">
    <location>
        <begin position="385"/>
        <end position="406"/>
    </location>
</feature>
<evidence type="ECO:0000256" key="3">
    <source>
        <dbReference type="SAM" id="MobiDB-lite"/>
    </source>
</evidence>
<protein>
    <submittedName>
        <fullName evidence="8">Efflux transporter periplasmic adaptor subunit, partial</fullName>
    </submittedName>
</protein>